<proteinExistence type="predicted"/>
<protein>
    <submittedName>
        <fullName evidence="1">Uncharacterized protein</fullName>
    </submittedName>
</protein>
<gene>
    <name evidence="1" type="ORF">Q2T77_10650</name>
</gene>
<reference evidence="1" key="1">
    <citation type="submission" date="2023-06" db="EMBL/GenBank/DDBJ databases">
        <authorList>
            <person name="Jiang Y."/>
            <person name="Liu Q."/>
        </authorList>
    </citation>
    <scope>NUCLEOTIDE SEQUENCE</scope>
    <source>
        <strain evidence="1">CGMCC 1.12090</strain>
    </source>
</reference>
<comment type="caution">
    <text evidence="1">The sequence shown here is derived from an EMBL/GenBank/DDBJ whole genome shotgun (WGS) entry which is preliminary data.</text>
</comment>
<dbReference type="EMBL" id="JAUKVY010000006">
    <property type="protein sequence ID" value="MDO1532748.1"/>
    <property type="molecule type" value="Genomic_DNA"/>
</dbReference>
<accession>A0ABT8S1Q5</accession>
<dbReference type="RefSeq" id="WP_301807889.1">
    <property type="nucleotide sequence ID" value="NZ_JAUJZH010000006.1"/>
</dbReference>
<sequence length="73" mass="8108">MAYPTSPHLASSAPDPVMQPVLAFQQAYFTGLLQLQQMQLQMMTAWQRPFSTASQEVWDVWVAHFGGGVPIDA</sequence>
<evidence type="ECO:0000313" key="2">
    <source>
        <dbReference type="Proteomes" id="UP001169027"/>
    </source>
</evidence>
<name>A0ABT8S1Q5_9BURK</name>
<keyword evidence="2" id="KW-1185">Reference proteome</keyword>
<dbReference type="Proteomes" id="UP001169027">
    <property type="component" value="Unassembled WGS sequence"/>
</dbReference>
<evidence type="ECO:0000313" key="1">
    <source>
        <dbReference type="EMBL" id="MDO1532748.1"/>
    </source>
</evidence>
<organism evidence="1 2">
    <name type="scientific">Variovorax ginsengisoli</name>
    <dbReference type="NCBI Taxonomy" id="363844"/>
    <lineage>
        <taxon>Bacteria</taxon>
        <taxon>Pseudomonadati</taxon>
        <taxon>Pseudomonadota</taxon>
        <taxon>Betaproteobacteria</taxon>
        <taxon>Burkholderiales</taxon>
        <taxon>Comamonadaceae</taxon>
        <taxon>Variovorax</taxon>
    </lineage>
</organism>